<feature type="domain" description="Methyltransferase" evidence="2">
    <location>
        <begin position="41"/>
        <end position="136"/>
    </location>
</feature>
<sequence length="211" mass="22708">MTTTGGLFPATSMPDRDWWSALWPDPEGTLRQLGIAPDMSVLDLCCGDGYFTAALARLVGGQVYALDLDPVMIERAKDEVSRQGASVRKWIVADALDAAHHLSATLDCVLMANTFHGVPDQTRLAAVIHKVLRPSGLLVIVNWRPLPREQTTVLGQPRGPQTKLRMSPQAVSTVVEPAGFVTVQVVDLPPYHYGSVLIRAGQASGNLTSTG</sequence>
<evidence type="ECO:0000313" key="3">
    <source>
        <dbReference type="EMBL" id="OQM75689.1"/>
    </source>
</evidence>
<keyword evidence="4" id="KW-1185">Reference proteome</keyword>
<dbReference type="STRING" id="1873176.BFN67_17105"/>
<organism evidence="3 4">
    <name type="scientific">Manganibacter manganicus</name>
    <dbReference type="NCBI Taxonomy" id="1873176"/>
    <lineage>
        <taxon>Bacteria</taxon>
        <taxon>Pseudomonadati</taxon>
        <taxon>Pseudomonadota</taxon>
        <taxon>Alphaproteobacteria</taxon>
        <taxon>Hyphomicrobiales</taxon>
        <taxon>Phyllobacteriaceae</taxon>
        <taxon>Manganibacter</taxon>
    </lineage>
</organism>
<dbReference type="GO" id="GO:0008168">
    <property type="term" value="F:methyltransferase activity"/>
    <property type="evidence" value="ECO:0007669"/>
    <property type="project" value="UniProtKB-KW"/>
</dbReference>
<dbReference type="EMBL" id="MDET01000013">
    <property type="protein sequence ID" value="OQM75689.1"/>
    <property type="molecule type" value="Genomic_DNA"/>
</dbReference>
<dbReference type="CDD" id="cd02440">
    <property type="entry name" value="AdoMet_MTases"/>
    <property type="match status" value="1"/>
</dbReference>
<comment type="caution">
    <text evidence="3">The sequence shown here is derived from an EMBL/GenBank/DDBJ whole genome shotgun (WGS) entry which is preliminary data.</text>
</comment>
<reference evidence="3 4" key="1">
    <citation type="journal article" date="2016" name="Int. J. Syst. Evol. Microbiol.">
        <title>Pseudaminobacter manganicus sp. nov., isolated from sludge of a manganese mine.</title>
        <authorList>
            <person name="Li J."/>
            <person name="Huang J."/>
            <person name="Liao S."/>
            <person name="Wang G."/>
        </authorList>
    </citation>
    <scope>NUCLEOTIDE SEQUENCE [LARGE SCALE GENOMIC DNA]</scope>
    <source>
        <strain evidence="3 4">JH-7</strain>
    </source>
</reference>
<evidence type="ECO:0000256" key="1">
    <source>
        <dbReference type="ARBA" id="ARBA00022679"/>
    </source>
</evidence>
<dbReference type="Pfam" id="PF13649">
    <property type="entry name" value="Methyltransf_25"/>
    <property type="match status" value="1"/>
</dbReference>
<dbReference type="Gene3D" id="3.40.50.150">
    <property type="entry name" value="Vaccinia Virus protein VP39"/>
    <property type="match status" value="1"/>
</dbReference>
<evidence type="ECO:0000313" key="4">
    <source>
        <dbReference type="Proteomes" id="UP000191905"/>
    </source>
</evidence>
<keyword evidence="3" id="KW-0489">Methyltransferase</keyword>
<dbReference type="InterPro" id="IPR029063">
    <property type="entry name" value="SAM-dependent_MTases_sf"/>
</dbReference>
<keyword evidence="1 3" id="KW-0808">Transferase</keyword>
<dbReference type="Proteomes" id="UP000191905">
    <property type="component" value="Unassembled WGS sequence"/>
</dbReference>
<dbReference type="SUPFAM" id="SSF53335">
    <property type="entry name" value="S-adenosyl-L-methionine-dependent methyltransferases"/>
    <property type="match status" value="1"/>
</dbReference>
<proteinExistence type="predicted"/>
<dbReference type="InterPro" id="IPR041698">
    <property type="entry name" value="Methyltransf_25"/>
</dbReference>
<dbReference type="AlphaFoldDB" id="A0A1V8RRT0"/>
<gene>
    <name evidence="3" type="ORF">BFN67_17105</name>
</gene>
<dbReference type="GO" id="GO:0032259">
    <property type="term" value="P:methylation"/>
    <property type="evidence" value="ECO:0007669"/>
    <property type="project" value="UniProtKB-KW"/>
</dbReference>
<evidence type="ECO:0000259" key="2">
    <source>
        <dbReference type="Pfam" id="PF13649"/>
    </source>
</evidence>
<name>A0A1V8RRT0_9HYPH</name>
<protein>
    <submittedName>
        <fullName evidence="3">Methyltransferase</fullName>
    </submittedName>
</protein>
<dbReference type="PANTHER" id="PTHR43861">
    <property type="entry name" value="TRANS-ACONITATE 2-METHYLTRANSFERASE-RELATED"/>
    <property type="match status" value="1"/>
</dbReference>
<dbReference type="RefSeq" id="WP_245295226.1">
    <property type="nucleotide sequence ID" value="NZ_MDET01000013.1"/>
</dbReference>
<accession>A0A1V8RRT0</accession>